<sequence>MAADPTPKDGEDAAAMDPIELPVKGKERLEGRRNASPPPSSRPLALAALRSGGGAAGERRGRWWWRSGRIQLAVNEFVKDVSGTLDEYEGETIVASIKLVTNIKTYGPYGGKLRVSEKTKPFNVPVQEDSAVVGFFGRGGKYLNAIGVYVAPL</sequence>
<dbReference type="PANTHER" id="PTHR46506">
    <property type="entry name" value="OS05G0143600 PROTEIN"/>
    <property type="match status" value="1"/>
</dbReference>
<reference evidence="4 5" key="1">
    <citation type="journal article" date="2019" name="Sci. Rep.">
        <title>A high-quality genome of Eragrostis curvula grass provides insights into Poaceae evolution and supports new strategies to enhance forage quality.</title>
        <authorList>
            <person name="Carballo J."/>
            <person name="Santos B.A.C.M."/>
            <person name="Zappacosta D."/>
            <person name="Garbus I."/>
            <person name="Selva J.P."/>
            <person name="Gallo C.A."/>
            <person name="Diaz A."/>
            <person name="Albertini E."/>
            <person name="Caccamo M."/>
            <person name="Echenique V."/>
        </authorList>
    </citation>
    <scope>NUCLEOTIDE SEQUENCE [LARGE SCALE GENOMIC DNA]</scope>
    <source>
        <strain evidence="5">cv. Victoria</strain>
        <tissue evidence="4">Leaf</tissue>
    </source>
</reference>
<dbReference type="PROSITE" id="PS51752">
    <property type="entry name" value="JACALIN_LECTIN"/>
    <property type="match status" value="1"/>
</dbReference>
<dbReference type="Pfam" id="PF01419">
    <property type="entry name" value="Jacalin"/>
    <property type="match status" value="1"/>
</dbReference>
<evidence type="ECO:0000259" key="3">
    <source>
        <dbReference type="PROSITE" id="PS51752"/>
    </source>
</evidence>
<dbReference type="EMBL" id="RWGY01000007">
    <property type="protein sequence ID" value="TVU40811.1"/>
    <property type="molecule type" value="Genomic_DNA"/>
</dbReference>
<dbReference type="InterPro" id="IPR033734">
    <property type="entry name" value="Jacalin-like_lectin_dom_plant"/>
</dbReference>
<keyword evidence="1" id="KW-0430">Lectin</keyword>
<evidence type="ECO:0000313" key="4">
    <source>
        <dbReference type="EMBL" id="TVU40811.1"/>
    </source>
</evidence>
<dbReference type="SUPFAM" id="SSF51101">
    <property type="entry name" value="Mannose-binding lectins"/>
    <property type="match status" value="1"/>
</dbReference>
<dbReference type="OrthoDB" id="737179at2759"/>
<feature type="region of interest" description="Disordered" evidence="2">
    <location>
        <begin position="1"/>
        <end position="59"/>
    </location>
</feature>
<dbReference type="InterPro" id="IPR036404">
    <property type="entry name" value="Jacalin-like_lectin_dom_sf"/>
</dbReference>
<comment type="caution">
    <text evidence="4">The sequence shown here is derived from an EMBL/GenBank/DDBJ whole genome shotgun (WGS) entry which is preliminary data.</text>
</comment>
<gene>
    <name evidence="4" type="ORF">EJB05_14289</name>
</gene>
<feature type="compositionally biased region" description="Basic and acidic residues" evidence="2">
    <location>
        <begin position="1"/>
        <end position="11"/>
    </location>
</feature>
<name>A0A5J9VYV0_9POAL</name>
<accession>A0A5J9VYV0</accession>
<dbReference type="AlphaFoldDB" id="A0A5J9VYV0"/>
<keyword evidence="5" id="KW-1185">Reference proteome</keyword>
<feature type="domain" description="Jacalin-type lectin" evidence="3">
    <location>
        <begin position="1"/>
        <end position="152"/>
    </location>
</feature>
<evidence type="ECO:0000313" key="5">
    <source>
        <dbReference type="Proteomes" id="UP000324897"/>
    </source>
</evidence>
<dbReference type="CDD" id="cd09612">
    <property type="entry name" value="Jacalin"/>
    <property type="match status" value="1"/>
</dbReference>
<dbReference type="Gramene" id="TVU40811">
    <property type="protein sequence ID" value="TVU40811"/>
    <property type="gene ID" value="EJB05_14289"/>
</dbReference>
<feature type="compositionally biased region" description="Basic and acidic residues" evidence="2">
    <location>
        <begin position="23"/>
        <end position="33"/>
    </location>
</feature>
<evidence type="ECO:0000256" key="1">
    <source>
        <dbReference type="ARBA" id="ARBA00022734"/>
    </source>
</evidence>
<dbReference type="GO" id="GO:0030246">
    <property type="term" value="F:carbohydrate binding"/>
    <property type="evidence" value="ECO:0007669"/>
    <property type="project" value="UniProtKB-KW"/>
</dbReference>
<dbReference type="SMART" id="SM00915">
    <property type="entry name" value="Jacalin"/>
    <property type="match status" value="1"/>
</dbReference>
<dbReference type="Proteomes" id="UP000324897">
    <property type="component" value="Chromosome 4"/>
</dbReference>
<evidence type="ECO:0000256" key="2">
    <source>
        <dbReference type="SAM" id="MobiDB-lite"/>
    </source>
</evidence>
<protein>
    <recommendedName>
        <fullName evidence="3">Jacalin-type lectin domain-containing protein</fullName>
    </recommendedName>
</protein>
<organism evidence="4 5">
    <name type="scientific">Eragrostis curvula</name>
    <name type="common">weeping love grass</name>
    <dbReference type="NCBI Taxonomy" id="38414"/>
    <lineage>
        <taxon>Eukaryota</taxon>
        <taxon>Viridiplantae</taxon>
        <taxon>Streptophyta</taxon>
        <taxon>Embryophyta</taxon>
        <taxon>Tracheophyta</taxon>
        <taxon>Spermatophyta</taxon>
        <taxon>Magnoliopsida</taxon>
        <taxon>Liliopsida</taxon>
        <taxon>Poales</taxon>
        <taxon>Poaceae</taxon>
        <taxon>PACMAD clade</taxon>
        <taxon>Chloridoideae</taxon>
        <taxon>Eragrostideae</taxon>
        <taxon>Eragrostidinae</taxon>
        <taxon>Eragrostis</taxon>
    </lineage>
</organism>
<dbReference type="Gene3D" id="2.100.10.30">
    <property type="entry name" value="Jacalin-like lectin domain"/>
    <property type="match status" value="1"/>
</dbReference>
<proteinExistence type="predicted"/>
<dbReference type="InterPro" id="IPR001229">
    <property type="entry name" value="Jacalin-like_lectin_dom"/>
</dbReference>
<feature type="non-terminal residue" evidence="4">
    <location>
        <position position="1"/>
    </location>
</feature>